<keyword evidence="15" id="KW-1185">Reference proteome</keyword>
<dbReference type="GO" id="GO:0003723">
    <property type="term" value="F:RNA binding"/>
    <property type="evidence" value="ECO:0007669"/>
    <property type="project" value="UniProtKB-KW"/>
</dbReference>
<dbReference type="PANTHER" id="PTHR21404:SF3">
    <property type="entry name" value="SMALL RNA 2'-O-METHYLTRANSFERASE"/>
    <property type="match status" value="1"/>
</dbReference>
<evidence type="ECO:0000256" key="10">
    <source>
        <dbReference type="ARBA" id="ARBA00023158"/>
    </source>
</evidence>
<dbReference type="CDD" id="cd02440">
    <property type="entry name" value="AdoMet_MTases"/>
    <property type="match status" value="1"/>
</dbReference>
<evidence type="ECO:0000256" key="12">
    <source>
        <dbReference type="ARBA" id="ARBA00048418"/>
    </source>
</evidence>
<evidence type="ECO:0000256" key="4">
    <source>
        <dbReference type="ARBA" id="ARBA00022603"/>
    </source>
</evidence>
<evidence type="ECO:0000256" key="2">
    <source>
        <dbReference type="ARBA" id="ARBA00009026"/>
    </source>
</evidence>
<dbReference type="RefSeq" id="WP_134520667.1">
    <property type="nucleotide sequence ID" value="NZ_SOHE01000069.1"/>
</dbReference>
<sequence length="474" mass="51356">MLVTITSTAPTASNLSHLLRKHPDRAQEFSLSVGTAHVFYPEVSDERCTVALLLEVDPVGLVRDKRFRGSDAATLARYVNDRPYASSSMVAVALGQVFRTAMNGASESHPDVAWSELAASALPLEITVAAVPARGRDTAGLVTRLFEPLGWSVTETPIPLDPEFAEWGDSVYVDLVLRGDVRLSDALRHLYVLLPVLDDAKHYWVSDDEVGKLLRAGAGWLPDHPERELITRRYLAHQRSMVDEATGLLSADAALSALDDVPAPEQSAPRPAPLAPQRADAVLAALRDVGAHSVADVGCGEGALLKRMLADPAFTTIIGSDVSARALLKAGRTLNLREASDRTRERVQLVQSSVTYQDDRIAGLDAIVLMEVIEHIDLERLPALESSVFAAAAPGAVIVTTPNADYNAVFESLPTGALRHHDHRFEWSRSEFGAWADGVASRRGYTVEYRTVGDVDVDLGSPTQLALFRKVTHS</sequence>
<dbReference type="EMBL" id="SOHE01000069">
    <property type="protein sequence ID" value="TFD46991.1"/>
    <property type="molecule type" value="Genomic_DNA"/>
</dbReference>
<dbReference type="AlphaFoldDB" id="A0A4R8ZVC5"/>
<keyword evidence="6" id="KW-0949">S-adenosyl-L-methionine</keyword>
<gene>
    <name evidence="14" type="ORF">E3T55_16630</name>
</gene>
<keyword evidence="10" id="KW-0943">RNA-mediated gene silencing</keyword>
<dbReference type="InterPro" id="IPR038546">
    <property type="entry name" value="Hen1_N_sf"/>
</dbReference>
<organism evidence="14 15">
    <name type="scientific">Cryobacterium frigoriphilum</name>
    <dbReference type="NCBI Taxonomy" id="1259150"/>
    <lineage>
        <taxon>Bacteria</taxon>
        <taxon>Bacillati</taxon>
        <taxon>Actinomycetota</taxon>
        <taxon>Actinomycetes</taxon>
        <taxon>Micrococcales</taxon>
        <taxon>Microbacteriaceae</taxon>
        <taxon>Cryobacterium</taxon>
    </lineage>
</organism>
<evidence type="ECO:0000313" key="15">
    <source>
        <dbReference type="Proteomes" id="UP000297447"/>
    </source>
</evidence>
<dbReference type="InterPro" id="IPR029063">
    <property type="entry name" value="SAM-dependent_MTases_sf"/>
</dbReference>
<dbReference type="InterPro" id="IPR024026">
    <property type="entry name" value="3'-RNA_MeTfrase_Hen1_bac"/>
</dbReference>
<dbReference type="GO" id="GO:0001510">
    <property type="term" value="P:RNA methylation"/>
    <property type="evidence" value="ECO:0007669"/>
    <property type="project" value="InterPro"/>
</dbReference>
<dbReference type="EC" id="2.1.1.386" evidence="11"/>
<evidence type="ECO:0000313" key="14">
    <source>
        <dbReference type="EMBL" id="TFD46991.1"/>
    </source>
</evidence>
<evidence type="ECO:0000256" key="6">
    <source>
        <dbReference type="ARBA" id="ARBA00022691"/>
    </source>
</evidence>
<evidence type="ECO:0000256" key="3">
    <source>
        <dbReference type="ARBA" id="ARBA00021330"/>
    </source>
</evidence>
<name>A0A4R8ZVC5_9MICO</name>
<evidence type="ECO:0000259" key="13">
    <source>
        <dbReference type="Pfam" id="PF12623"/>
    </source>
</evidence>
<evidence type="ECO:0000256" key="8">
    <source>
        <dbReference type="ARBA" id="ARBA00022842"/>
    </source>
</evidence>
<reference evidence="14 15" key="1">
    <citation type="submission" date="2019-03" db="EMBL/GenBank/DDBJ databases">
        <title>Genomics of glacier-inhabiting Cryobacterium strains.</title>
        <authorList>
            <person name="Liu Q."/>
            <person name="Xin Y.-H."/>
        </authorList>
    </citation>
    <scope>NUCLEOTIDE SEQUENCE [LARGE SCALE GENOMIC DNA]</scope>
    <source>
        <strain evidence="14 15">Hh14</strain>
    </source>
</reference>
<dbReference type="Gene3D" id="3.30.1610.20">
    <property type="entry name" value="Hen1, N-terminal domain"/>
    <property type="match status" value="1"/>
</dbReference>
<dbReference type="OrthoDB" id="626362at2"/>
<keyword evidence="5 14" id="KW-0808">Transferase</keyword>
<dbReference type="SUPFAM" id="SSF53335">
    <property type="entry name" value="S-adenosyl-L-methionine-dependent methyltransferases"/>
    <property type="match status" value="1"/>
</dbReference>
<keyword evidence="7" id="KW-0479">Metal-binding</keyword>
<keyword evidence="9" id="KW-0694">RNA-binding</keyword>
<evidence type="ECO:0000256" key="7">
    <source>
        <dbReference type="ARBA" id="ARBA00022723"/>
    </source>
</evidence>
<comment type="catalytic activity">
    <reaction evidence="12">
        <text>small RNA 3'-end nucleotide + S-adenosyl-L-methionine = small RNA 3'-end 2'-O-methylnucleotide + S-adenosyl-L-homocysteine + H(+)</text>
        <dbReference type="Rhea" id="RHEA:37887"/>
        <dbReference type="Rhea" id="RHEA-COMP:10415"/>
        <dbReference type="Rhea" id="RHEA-COMP:10416"/>
        <dbReference type="ChEBI" id="CHEBI:15378"/>
        <dbReference type="ChEBI" id="CHEBI:57856"/>
        <dbReference type="ChEBI" id="CHEBI:59789"/>
        <dbReference type="ChEBI" id="CHEBI:74896"/>
        <dbReference type="ChEBI" id="CHEBI:74898"/>
        <dbReference type="EC" id="2.1.1.386"/>
    </reaction>
</comment>
<dbReference type="Pfam" id="PF13489">
    <property type="entry name" value="Methyltransf_23"/>
    <property type="match status" value="1"/>
</dbReference>
<dbReference type="Proteomes" id="UP000297447">
    <property type="component" value="Unassembled WGS sequence"/>
</dbReference>
<comment type="similarity">
    <text evidence="2">Belongs to the methyltransferase superfamily. HEN1 family.</text>
</comment>
<proteinExistence type="inferred from homology"/>
<keyword evidence="4 14" id="KW-0489">Methyltransferase</keyword>
<dbReference type="InterPro" id="IPR026610">
    <property type="entry name" value="Hen1"/>
</dbReference>
<protein>
    <recommendedName>
        <fullName evidence="3">Small RNA 2'-O-methyltransferase</fullName>
        <ecNumber evidence="11">2.1.1.386</ecNumber>
    </recommendedName>
</protein>
<dbReference type="Gene3D" id="3.40.50.150">
    <property type="entry name" value="Vaccinia Virus protein VP39"/>
    <property type="match status" value="1"/>
</dbReference>
<dbReference type="NCBIfam" id="TIGR04074">
    <property type="entry name" value="bacter_Hen1"/>
    <property type="match status" value="1"/>
</dbReference>
<keyword evidence="8" id="KW-0460">Magnesium</keyword>
<feature type="domain" description="Hen1 N-terminal" evidence="13">
    <location>
        <begin position="1"/>
        <end position="246"/>
    </location>
</feature>
<dbReference type="InterPro" id="IPR024740">
    <property type="entry name" value="Hen1_N"/>
</dbReference>
<accession>A0A4R8ZVC5</accession>
<evidence type="ECO:0000256" key="9">
    <source>
        <dbReference type="ARBA" id="ARBA00022884"/>
    </source>
</evidence>
<dbReference type="GO" id="GO:0046872">
    <property type="term" value="F:metal ion binding"/>
    <property type="evidence" value="ECO:0007669"/>
    <property type="project" value="UniProtKB-KW"/>
</dbReference>
<comment type="caution">
    <text evidence="14">The sequence shown here is derived from an EMBL/GenBank/DDBJ whole genome shotgun (WGS) entry which is preliminary data.</text>
</comment>
<evidence type="ECO:0000256" key="1">
    <source>
        <dbReference type="ARBA" id="ARBA00001946"/>
    </source>
</evidence>
<evidence type="ECO:0000256" key="11">
    <source>
        <dbReference type="ARBA" id="ARBA00035025"/>
    </source>
</evidence>
<dbReference type="PANTHER" id="PTHR21404">
    <property type="entry name" value="HEN1"/>
    <property type="match status" value="1"/>
</dbReference>
<dbReference type="GO" id="GO:0031047">
    <property type="term" value="P:regulatory ncRNA-mediated gene silencing"/>
    <property type="evidence" value="ECO:0007669"/>
    <property type="project" value="UniProtKB-KW"/>
</dbReference>
<comment type="cofactor">
    <cofactor evidence="1">
        <name>Mg(2+)</name>
        <dbReference type="ChEBI" id="CHEBI:18420"/>
    </cofactor>
</comment>
<evidence type="ECO:0000256" key="5">
    <source>
        <dbReference type="ARBA" id="ARBA00022679"/>
    </source>
</evidence>
<dbReference type="Pfam" id="PF12623">
    <property type="entry name" value="Hen1_L"/>
    <property type="match status" value="1"/>
</dbReference>
<dbReference type="GO" id="GO:0090486">
    <property type="term" value="F:small RNA 2'-O-methyltransferase activity"/>
    <property type="evidence" value="ECO:0007669"/>
    <property type="project" value="UniProtKB-EC"/>
</dbReference>